<sequence length="586" mass="65245">MTATTTPKSTDTISRSSSSLHGLATPPLALEAVGARPRRMQRRPTKQASYELCNHAKAYLEGAQYASGYDFLYSLLAAGTSISTPAQPYIGFLAPPTYLAFASSLVVYPRATTKTHSKDAKKGSDAALRYLRCVHSTIDGPAYPTIRQAFRFPEEYSRRRARNHRSAATSLSPRAADDVQHLAGDAANAESLWAQAEDFWQLIGWAFNCSILHKKRWDRWKPWLGIMLDFLEADWNFCQRRSKDEVDRDVILQESLLWHYIIGHTATVNRATRRRIVKAVYANASPESLKDFTEVWEKETEGPKRRKEDEQFGKVDFETGDMGGYDEDEEMHDVEEEPTDDKGSDEDCDEEGLRGAIEQLGGADAIGLRQRLIALLTEVALSLPDEFTTTSDFFDNVLEDFIRLPSTTFKVLISTSKLSGLPHVAFCANLLLPLVSGKLPSFLYYEPTQQQLETNLLTLKGTAQSFAMNFKISLILEQIFMYMMNQETVKATDALREAMEQGIEARQGVHGTGKGRKGNAKEELQARALLEACSERLLGMLEMLEMKEGKPAQPSNVTSTDAPSFLSFGTGSPLSDAPSTETDGDD</sequence>
<feature type="region of interest" description="Disordered" evidence="1">
    <location>
        <begin position="1"/>
        <end position="22"/>
    </location>
</feature>
<dbReference type="EMBL" id="CP069031">
    <property type="protein sequence ID" value="QRC99528.1"/>
    <property type="molecule type" value="Genomic_DNA"/>
</dbReference>
<feature type="compositionally biased region" description="Polar residues" evidence="1">
    <location>
        <begin position="1"/>
        <end position="13"/>
    </location>
</feature>
<feature type="region of interest" description="Disordered" evidence="1">
    <location>
        <begin position="548"/>
        <end position="586"/>
    </location>
</feature>
<protein>
    <submittedName>
        <fullName evidence="2">Uncharacterized protein</fullName>
    </submittedName>
</protein>
<dbReference type="OrthoDB" id="5411773at2759"/>
<dbReference type="VEuPathDB" id="FungiDB:JI435_144350"/>
<organism evidence="2 3">
    <name type="scientific">Phaeosphaeria nodorum (strain SN15 / ATCC MYA-4574 / FGSC 10173)</name>
    <name type="common">Glume blotch fungus</name>
    <name type="synonym">Parastagonospora nodorum</name>
    <dbReference type="NCBI Taxonomy" id="321614"/>
    <lineage>
        <taxon>Eukaryota</taxon>
        <taxon>Fungi</taxon>
        <taxon>Dikarya</taxon>
        <taxon>Ascomycota</taxon>
        <taxon>Pezizomycotina</taxon>
        <taxon>Dothideomycetes</taxon>
        <taxon>Pleosporomycetidae</taxon>
        <taxon>Pleosporales</taxon>
        <taxon>Pleosporineae</taxon>
        <taxon>Phaeosphaeriaceae</taxon>
        <taxon>Parastagonospora</taxon>
    </lineage>
</organism>
<accession>A0A7U2F8D0</accession>
<dbReference type="Proteomes" id="UP000663193">
    <property type="component" value="Chromosome 9"/>
</dbReference>
<proteinExistence type="predicted"/>
<feature type="region of interest" description="Disordered" evidence="1">
    <location>
        <begin position="299"/>
        <end position="349"/>
    </location>
</feature>
<evidence type="ECO:0000256" key="1">
    <source>
        <dbReference type="SAM" id="MobiDB-lite"/>
    </source>
</evidence>
<name>A0A7U2F8D0_PHANO</name>
<keyword evidence="3" id="KW-1185">Reference proteome</keyword>
<evidence type="ECO:0000313" key="3">
    <source>
        <dbReference type="Proteomes" id="UP000663193"/>
    </source>
</evidence>
<reference evidence="3" key="1">
    <citation type="journal article" date="2021" name="BMC Genomics">
        <title>Chromosome-level genome assembly and manually-curated proteome of model necrotroph Parastagonospora nodorum Sn15 reveals a genome-wide trove of candidate effector homologs, and redundancy of virulence-related functions within an accessory chromosome.</title>
        <authorList>
            <person name="Bertazzoni S."/>
            <person name="Jones D.A.B."/>
            <person name="Phan H.T."/>
            <person name="Tan K.-C."/>
            <person name="Hane J.K."/>
        </authorList>
    </citation>
    <scope>NUCLEOTIDE SEQUENCE [LARGE SCALE GENOMIC DNA]</scope>
    <source>
        <strain evidence="3">SN15 / ATCC MYA-4574 / FGSC 10173)</strain>
    </source>
</reference>
<feature type="compositionally biased region" description="Polar residues" evidence="1">
    <location>
        <begin position="553"/>
        <end position="586"/>
    </location>
</feature>
<gene>
    <name evidence="2" type="ORF">JI435_144350</name>
</gene>
<dbReference type="AlphaFoldDB" id="A0A7U2F8D0"/>
<evidence type="ECO:0000313" key="2">
    <source>
        <dbReference type="EMBL" id="QRC99528.1"/>
    </source>
</evidence>
<feature type="compositionally biased region" description="Basic and acidic residues" evidence="1">
    <location>
        <begin position="299"/>
        <end position="317"/>
    </location>
</feature>
<feature type="compositionally biased region" description="Acidic residues" evidence="1">
    <location>
        <begin position="324"/>
        <end position="349"/>
    </location>
</feature>